<feature type="transmembrane region" description="Helical" evidence="5">
    <location>
        <begin position="418"/>
        <end position="440"/>
    </location>
</feature>
<proteinExistence type="predicted"/>
<evidence type="ECO:0000313" key="7">
    <source>
        <dbReference type="EMBL" id="KAK8845633.1"/>
    </source>
</evidence>
<evidence type="ECO:0000256" key="3">
    <source>
        <dbReference type="ARBA" id="ARBA00022989"/>
    </source>
</evidence>
<name>A0AAW0YUF0_9TREE</name>
<accession>A0AAW0YUF0</accession>
<evidence type="ECO:0000256" key="1">
    <source>
        <dbReference type="ARBA" id="ARBA00004141"/>
    </source>
</evidence>
<comment type="caution">
    <text evidence="7">The sequence shown here is derived from an EMBL/GenBank/DDBJ whole genome shotgun (WGS) entry which is preliminary data.</text>
</comment>
<feature type="transmembrane region" description="Helical" evidence="5">
    <location>
        <begin position="65"/>
        <end position="85"/>
    </location>
</feature>
<feature type="transmembrane region" description="Helical" evidence="5">
    <location>
        <begin position="343"/>
        <end position="361"/>
    </location>
</feature>
<dbReference type="GO" id="GO:0015171">
    <property type="term" value="F:amino acid transmembrane transporter activity"/>
    <property type="evidence" value="ECO:0007669"/>
    <property type="project" value="TreeGrafter"/>
</dbReference>
<feature type="transmembrane region" description="Helical" evidence="5">
    <location>
        <begin position="388"/>
        <end position="406"/>
    </location>
</feature>
<dbReference type="Proteomes" id="UP001388673">
    <property type="component" value="Unassembled WGS sequence"/>
</dbReference>
<feature type="domain" description="Amino acid permease/ SLC12A" evidence="6">
    <location>
        <begin position="63"/>
        <end position="521"/>
    </location>
</feature>
<evidence type="ECO:0000313" key="8">
    <source>
        <dbReference type="Proteomes" id="UP001388673"/>
    </source>
</evidence>
<gene>
    <name evidence="7" type="ORF">IAR55_006349</name>
</gene>
<keyword evidence="8" id="KW-1185">Reference proteome</keyword>
<sequence length="563" mass="62090">MSIEITMNPAKGFDDKAIYDSTEDAHVQVLDASSPSFGDSLDSSLEARVQAAVNHRKLNPRQVQLTSIAGAIGAALFVAIGSGVLSGPLCLLIAFVFWASVVYSVAQCQLEITSLFPYDGSFIRLAGRMVDPAFGVTAGWNHFFAQTSYVIFESTLINTLVQYWGYNESPAILITVSLLVYLALNVYRADLFGEAEFWLALGKVMMALGLVAYTFITMVGGNPLHDKFGFRHWKHPGPWVGDSASTRLESFVNAVNVAGFCIAGPEYISMIAGEAKDPRKTIPRAWRSIVPRLVTFFIGGALSVGILLPSNDETLTGGSGTYAGKSPYVISMTNLNIPVLPDIFNALLITSIVSAGNAYTFNASRSLHALALDSKAPKFLRRVNKKGVPYLAVITVMLLSCLSYLALGSTSAKVLNWILNFCTAASMMNWMIMSFTWIRFDRAMNVQGIDKDQYLPVRSRVQPYAGYWAFFWSAIFLWVQGYSVFLKGNWDVTTFVFNYGIIALAGGIGLGFKIFGRTPFHRSKDVDLTTDLDFFDALNDYYQQEKEDNQPKNVKDKIMAKLF</sequence>
<feature type="transmembrane region" description="Helical" evidence="5">
    <location>
        <begin position="495"/>
        <end position="515"/>
    </location>
</feature>
<dbReference type="PANTHER" id="PTHR43341">
    <property type="entry name" value="AMINO ACID PERMEASE"/>
    <property type="match status" value="1"/>
</dbReference>
<keyword evidence="2 5" id="KW-0812">Transmembrane</keyword>
<dbReference type="GO" id="GO:0016020">
    <property type="term" value="C:membrane"/>
    <property type="evidence" value="ECO:0007669"/>
    <property type="project" value="UniProtKB-SubCell"/>
</dbReference>
<evidence type="ECO:0000256" key="5">
    <source>
        <dbReference type="SAM" id="Phobius"/>
    </source>
</evidence>
<dbReference type="AlphaFoldDB" id="A0AAW0YUF0"/>
<keyword evidence="4 5" id="KW-0472">Membrane</keyword>
<feature type="transmembrane region" description="Helical" evidence="5">
    <location>
        <begin position="164"/>
        <end position="184"/>
    </location>
</feature>
<dbReference type="Gene3D" id="1.20.1740.10">
    <property type="entry name" value="Amino acid/polyamine transporter I"/>
    <property type="match status" value="1"/>
</dbReference>
<dbReference type="InterPro" id="IPR004841">
    <property type="entry name" value="AA-permease/SLC12A_dom"/>
</dbReference>
<evidence type="ECO:0000256" key="4">
    <source>
        <dbReference type="ARBA" id="ARBA00023136"/>
    </source>
</evidence>
<organism evidence="7 8">
    <name type="scientific">Kwoniella newhampshirensis</name>
    <dbReference type="NCBI Taxonomy" id="1651941"/>
    <lineage>
        <taxon>Eukaryota</taxon>
        <taxon>Fungi</taxon>
        <taxon>Dikarya</taxon>
        <taxon>Basidiomycota</taxon>
        <taxon>Agaricomycotina</taxon>
        <taxon>Tremellomycetes</taxon>
        <taxon>Tremellales</taxon>
        <taxon>Cryptococcaceae</taxon>
        <taxon>Kwoniella</taxon>
    </lineage>
</organism>
<dbReference type="PIRSF" id="PIRSF006060">
    <property type="entry name" value="AA_transporter"/>
    <property type="match status" value="1"/>
</dbReference>
<dbReference type="RefSeq" id="XP_066800441.1">
    <property type="nucleotide sequence ID" value="XM_066949433.1"/>
</dbReference>
<dbReference type="Pfam" id="PF00324">
    <property type="entry name" value="AA_permease"/>
    <property type="match status" value="1"/>
</dbReference>
<comment type="subcellular location">
    <subcellularLocation>
        <location evidence="1">Membrane</location>
        <topology evidence="1">Multi-pass membrane protein</topology>
    </subcellularLocation>
</comment>
<feature type="transmembrane region" description="Helical" evidence="5">
    <location>
        <begin position="91"/>
        <end position="112"/>
    </location>
</feature>
<feature type="transmembrane region" description="Helical" evidence="5">
    <location>
        <begin position="196"/>
        <end position="216"/>
    </location>
</feature>
<keyword evidence="3 5" id="KW-1133">Transmembrane helix</keyword>
<evidence type="ECO:0000256" key="2">
    <source>
        <dbReference type="ARBA" id="ARBA00022692"/>
    </source>
</evidence>
<feature type="transmembrane region" description="Helical" evidence="5">
    <location>
        <begin position="461"/>
        <end position="483"/>
    </location>
</feature>
<dbReference type="PANTHER" id="PTHR43341:SF15">
    <property type="entry name" value="GENERAL AMINO ACID PERMEASE AGP2"/>
    <property type="match status" value="1"/>
</dbReference>
<dbReference type="GeneID" id="92183607"/>
<dbReference type="EMBL" id="JBCAWK010000012">
    <property type="protein sequence ID" value="KAK8845633.1"/>
    <property type="molecule type" value="Genomic_DNA"/>
</dbReference>
<dbReference type="KEGG" id="kne:92183607"/>
<evidence type="ECO:0000259" key="6">
    <source>
        <dbReference type="Pfam" id="PF00324"/>
    </source>
</evidence>
<feature type="transmembrane region" description="Helical" evidence="5">
    <location>
        <begin position="289"/>
        <end position="308"/>
    </location>
</feature>
<protein>
    <recommendedName>
        <fullName evidence="6">Amino acid permease/ SLC12A domain-containing protein</fullName>
    </recommendedName>
</protein>
<reference evidence="7 8" key="1">
    <citation type="journal article" date="2024" name="bioRxiv">
        <title>Comparative genomics of Cryptococcus and Kwoniella reveals pathogenesis evolution and contrasting karyotype dynamics via intercentromeric recombination or chromosome fusion.</title>
        <authorList>
            <person name="Coelho M.A."/>
            <person name="David-Palma M."/>
            <person name="Shea T."/>
            <person name="Bowers K."/>
            <person name="McGinley-Smith S."/>
            <person name="Mohammad A.W."/>
            <person name="Gnirke A."/>
            <person name="Yurkov A.M."/>
            <person name="Nowrousian M."/>
            <person name="Sun S."/>
            <person name="Cuomo C.A."/>
            <person name="Heitman J."/>
        </authorList>
    </citation>
    <scope>NUCLEOTIDE SEQUENCE [LARGE SCALE GENOMIC DNA]</scope>
    <source>
        <strain evidence="7 8">CBS 13917</strain>
    </source>
</reference>
<dbReference type="InterPro" id="IPR050524">
    <property type="entry name" value="APC_YAT"/>
</dbReference>